<accession>S8E7Y6</accession>
<protein>
    <recommendedName>
        <fullName evidence="1">Ricin B lectin domain-containing protein</fullName>
    </recommendedName>
</protein>
<evidence type="ECO:0000259" key="1">
    <source>
        <dbReference type="Pfam" id="PF14200"/>
    </source>
</evidence>
<dbReference type="EMBL" id="KE504156">
    <property type="protein sequence ID" value="EPS99468.1"/>
    <property type="molecule type" value="Genomic_DNA"/>
</dbReference>
<feature type="domain" description="Ricin B lectin" evidence="1">
    <location>
        <begin position="52"/>
        <end position="141"/>
    </location>
</feature>
<organism evidence="2 3">
    <name type="scientific">Fomitopsis schrenkii</name>
    <name type="common">Brown rot fungus</name>
    <dbReference type="NCBI Taxonomy" id="2126942"/>
    <lineage>
        <taxon>Eukaryota</taxon>
        <taxon>Fungi</taxon>
        <taxon>Dikarya</taxon>
        <taxon>Basidiomycota</taxon>
        <taxon>Agaricomycotina</taxon>
        <taxon>Agaricomycetes</taxon>
        <taxon>Polyporales</taxon>
        <taxon>Fomitopsis</taxon>
    </lineage>
</organism>
<evidence type="ECO:0000313" key="3">
    <source>
        <dbReference type="Proteomes" id="UP000015241"/>
    </source>
</evidence>
<gene>
    <name evidence="2" type="ORF">FOMPIDRAFT_82644</name>
</gene>
<dbReference type="InterPro" id="IPR035992">
    <property type="entry name" value="Ricin_B-like_lectins"/>
</dbReference>
<dbReference type="InterPro" id="IPR000772">
    <property type="entry name" value="Ricin_B_lectin"/>
</dbReference>
<dbReference type="eggNOG" id="ENOG502SYF8">
    <property type="taxonomic scope" value="Eukaryota"/>
</dbReference>
<name>S8E7Y6_FOMSC</name>
<keyword evidence="3" id="KW-1185">Reference proteome</keyword>
<sequence length="162" mass="17686">MATSSAPPNDGVYFIQNYRSGTVIELGNGSSVNGTAIYGYQQRALSDDLVPAQLWVITQSGTDKSVFKIENANSRTVMDLNRGNPMPQTLIFGYQPQDRNPNQRWAILRNSNNTAYVIRNQSSGTYVDLYGGRSANGTGIHGHGGEGVTTMNNNQLWVLIKA</sequence>
<dbReference type="InParanoid" id="S8E7Y6"/>
<evidence type="ECO:0000313" key="2">
    <source>
        <dbReference type="EMBL" id="EPS99468.1"/>
    </source>
</evidence>
<reference evidence="2 3" key="1">
    <citation type="journal article" date="2012" name="Science">
        <title>The Paleozoic origin of enzymatic lignin decomposition reconstructed from 31 fungal genomes.</title>
        <authorList>
            <person name="Floudas D."/>
            <person name="Binder M."/>
            <person name="Riley R."/>
            <person name="Barry K."/>
            <person name="Blanchette R.A."/>
            <person name="Henrissat B."/>
            <person name="Martinez A.T."/>
            <person name="Otillar R."/>
            <person name="Spatafora J.W."/>
            <person name="Yadav J.S."/>
            <person name="Aerts A."/>
            <person name="Benoit I."/>
            <person name="Boyd A."/>
            <person name="Carlson A."/>
            <person name="Copeland A."/>
            <person name="Coutinho P.M."/>
            <person name="de Vries R.P."/>
            <person name="Ferreira P."/>
            <person name="Findley K."/>
            <person name="Foster B."/>
            <person name="Gaskell J."/>
            <person name="Glotzer D."/>
            <person name="Gorecki P."/>
            <person name="Heitman J."/>
            <person name="Hesse C."/>
            <person name="Hori C."/>
            <person name="Igarashi K."/>
            <person name="Jurgens J.A."/>
            <person name="Kallen N."/>
            <person name="Kersten P."/>
            <person name="Kohler A."/>
            <person name="Kuees U."/>
            <person name="Kumar T.K.A."/>
            <person name="Kuo A."/>
            <person name="LaButti K."/>
            <person name="Larrondo L.F."/>
            <person name="Lindquist E."/>
            <person name="Ling A."/>
            <person name="Lombard V."/>
            <person name="Lucas S."/>
            <person name="Lundell T."/>
            <person name="Martin R."/>
            <person name="McLaughlin D.J."/>
            <person name="Morgenstern I."/>
            <person name="Morin E."/>
            <person name="Murat C."/>
            <person name="Nagy L.G."/>
            <person name="Nolan M."/>
            <person name="Ohm R.A."/>
            <person name="Patyshakuliyeva A."/>
            <person name="Rokas A."/>
            <person name="Ruiz-Duenas F.J."/>
            <person name="Sabat G."/>
            <person name="Salamov A."/>
            <person name="Samejima M."/>
            <person name="Schmutz J."/>
            <person name="Slot J.C."/>
            <person name="St John F."/>
            <person name="Stenlid J."/>
            <person name="Sun H."/>
            <person name="Sun S."/>
            <person name="Syed K."/>
            <person name="Tsang A."/>
            <person name="Wiebenga A."/>
            <person name="Young D."/>
            <person name="Pisabarro A."/>
            <person name="Eastwood D.C."/>
            <person name="Martin F."/>
            <person name="Cullen D."/>
            <person name="Grigoriev I.V."/>
            <person name="Hibbett D.S."/>
        </authorList>
    </citation>
    <scope>NUCLEOTIDE SEQUENCE</scope>
    <source>
        <strain evidence="3">FP-58527</strain>
    </source>
</reference>
<dbReference type="Gene3D" id="2.80.10.50">
    <property type="match status" value="1"/>
</dbReference>
<dbReference type="PROSITE" id="PS50231">
    <property type="entry name" value="RICIN_B_LECTIN"/>
    <property type="match status" value="1"/>
</dbReference>
<dbReference type="Pfam" id="PF14200">
    <property type="entry name" value="RicinB_lectin_2"/>
    <property type="match status" value="1"/>
</dbReference>
<dbReference type="HOGENOM" id="CLU_113566_0_0_1"/>
<dbReference type="AlphaFoldDB" id="S8E7Y6"/>
<dbReference type="OrthoDB" id="3249735at2759"/>
<proteinExistence type="predicted"/>
<dbReference type="SUPFAM" id="SSF50370">
    <property type="entry name" value="Ricin B-like lectins"/>
    <property type="match status" value="1"/>
</dbReference>
<dbReference type="Proteomes" id="UP000015241">
    <property type="component" value="Unassembled WGS sequence"/>
</dbReference>
<dbReference type="STRING" id="743788.S8E7Y6"/>